<protein>
    <recommendedName>
        <fullName evidence="3">XkdN-like protein</fullName>
    </recommendedName>
</protein>
<keyword evidence="2" id="KW-1185">Reference proteome</keyword>
<dbReference type="AlphaFoldDB" id="A0A4U2Z2N2"/>
<name>A0A4U2Z2N2_9BACI</name>
<dbReference type="InterPro" id="IPR038559">
    <property type="entry name" value="XkdN-like_sf"/>
</dbReference>
<dbReference type="InterPro" id="IPR014986">
    <property type="entry name" value="XkdN-like"/>
</dbReference>
<organism evidence="1 2">
    <name type="scientific">Lysinibacillus mangiferihumi</name>
    <dbReference type="NCBI Taxonomy" id="1130819"/>
    <lineage>
        <taxon>Bacteria</taxon>
        <taxon>Bacillati</taxon>
        <taxon>Bacillota</taxon>
        <taxon>Bacilli</taxon>
        <taxon>Bacillales</taxon>
        <taxon>Bacillaceae</taxon>
        <taxon>Lysinibacillus</taxon>
    </lineage>
</organism>
<dbReference type="EMBL" id="SZPU01000042">
    <property type="protein sequence ID" value="TKI67915.1"/>
    <property type="molecule type" value="Genomic_DNA"/>
</dbReference>
<sequence>MTILDAFLGAKPTVEITEKVFIKRLGNSITIKALTGEDIDMIRDQATYPIKNGKKTELRVNEEEVSRLLIVKATIEPNFADRQLLEHFKAADAGDCIQKALLAGEIATLQNAILTLAGFNDEEEIEEVKN</sequence>
<dbReference type="RefSeq" id="WP_107895487.1">
    <property type="nucleotide sequence ID" value="NZ_PYWM01000010.1"/>
</dbReference>
<reference evidence="1 2" key="1">
    <citation type="submission" date="2019-04" db="EMBL/GenBank/DDBJ databases">
        <title>Lysinibacillus genome sequencing.</title>
        <authorList>
            <person name="Dunlap C."/>
        </authorList>
    </citation>
    <scope>NUCLEOTIDE SEQUENCE [LARGE SCALE GENOMIC DNA]</scope>
    <source>
        <strain evidence="1 2">CCTCC AB 2010389</strain>
    </source>
</reference>
<evidence type="ECO:0000313" key="1">
    <source>
        <dbReference type="EMBL" id="TKI67915.1"/>
    </source>
</evidence>
<accession>A0A4U2Z2N2</accession>
<evidence type="ECO:0008006" key="3">
    <source>
        <dbReference type="Google" id="ProtNLM"/>
    </source>
</evidence>
<dbReference type="Proteomes" id="UP000308744">
    <property type="component" value="Unassembled WGS sequence"/>
</dbReference>
<gene>
    <name evidence="1" type="ORF">FC756_12085</name>
</gene>
<comment type="caution">
    <text evidence="1">The sequence shown here is derived from an EMBL/GenBank/DDBJ whole genome shotgun (WGS) entry which is preliminary data.</text>
</comment>
<dbReference type="Pfam" id="PF08890">
    <property type="entry name" value="Phage_TAC_5"/>
    <property type="match status" value="1"/>
</dbReference>
<evidence type="ECO:0000313" key="2">
    <source>
        <dbReference type="Proteomes" id="UP000308744"/>
    </source>
</evidence>
<dbReference type="Gene3D" id="3.30.2220.30">
    <property type="match status" value="1"/>
</dbReference>
<proteinExistence type="predicted"/>